<dbReference type="EMBL" id="ADBJ01000028">
    <property type="protein sequence ID" value="EFA80684.1"/>
    <property type="molecule type" value="Genomic_DNA"/>
</dbReference>
<dbReference type="OMA" id="EREYFTF"/>
<dbReference type="PANTHER" id="PTHR34411">
    <property type="entry name" value="DUF6748 DOMAIN-CONTAINING PROTEIN-RELATED"/>
    <property type="match status" value="1"/>
</dbReference>
<gene>
    <name evidence="2" type="ORF">PPL_06268</name>
</gene>
<dbReference type="InParanoid" id="D3BCP2"/>
<sequence length="269" mass="30344">MKKFIFIFIFFGLAGTVLSLPSYFTFKPSTYYCPYESPSCPKYLLDEVNSKTNINIELRDFDFEPQVNKSIVLSGGRNNVVVKGFFMTVQGPVRFFRVQEAYRLVPLDNPPPKDVKFYQVRSSGQSAFVVNENSSSAISSYDTSVYNSIFLLDKDWLDYKIKSEQAIVSGSISDGKLVVAAVYVNIKDPATQCPSLPLFKCQEGYVVTYTRQPDRCYDADGCTKTGGCPLVVPQCSKNYRRVSIPSKPHGCYKYKCEPDFLPLTSYSRS</sequence>
<proteinExistence type="predicted"/>
<protein>
    <submittedName>
        <fullName evidence="2">Uncharacterized protein</fullName>
    </submittedName>
</protein>
<dbReference type="AlphaFoldDB" id="D3BCP2"/>
<organism evidence="2 3">
    <name type="scientific">Heterostelium pallidum (strain ATCC 26659 / Pp 5 / PN500)</name>
    <name type="common">Cellular slime mold</name>
    <name type="synonym">Polysphondylium pallidum</name>
    <dbReference type="NCBI Taxonomy" id="670386"/>
    <lineage>
        <taxon>Eukaryota</taxon>
        <taxon>Amoebozoa</taxon>
        <taxon>Evosea</taxon>
        <taxon>Eumycetozoa</taxon>
        <taxon>Dictyostelia</taxon>
        <taxon>Acytosteliales</taxon>
        <taxon>Acytosteliaceae</taxon>
        <taxon>Heterostelium</taxon>
    </lineage>
</organism>
<dbReference type="RefSeq" id="XP_020432804.1">
    <property type="nucleotide sequence ID" value="XM_020577130.1"/>
</dbReference>
<name>D3BCP2_HETP5</name>
<comment type="caution">
    <text evidence="2">The sequence shown here is derived from an EMBL/GenBank/DDBJ whole genome shotgun (WGS) entry which is preliminary data.</text>
</comment>
<evidence type="ECO:0000313" key="2">
    <source>
        <dbReference type="EMBL" id="EFA80684.1"/>
    </source>
</evidence>
<reference evidence="2 3" key="1">
    <citation type="journal article" date="2011" name="Genome Res.">
        <title>Phylogeny-wide analysis of social amoeba genomes highlights ancient origins for complex intercellular communication.</title>
        <authorList>
            <person name="Heidel A.J."/>
            <person name="Lawal H.M."/>
            <person name="Felder M."/>
            <person name="Schilde C."/>
            <person name="Helps N.R."/>
            <person name="Tunggal B."/>
            <person name="Rivero F."/>
            <person name="John U."/>
            <person name="Schleicher M."/>
            <person name="Eichinger L."/>
            <person name="Platzer M."/>
            <person name="Noegel A.A."/>
            <person name="Schaap P."/>
            <person name="Gloeckner G."/>
        </authorList>
    </citation>
    <scope>NUCLEOTIDE SEQUENCE [LARGE SCALE GENOMIC DNA]</scope>
    <source>
        <strain evidence="3">ATCC 26659 / Pp 5 / PN500</strain>
    </source>
</reference>
<accession>D3BCP2</accession>
<dbReference type="FunCoup" id="D3BCP2">
    <property type="interactions" value="804"/>
</dbReference>
<keyword evidence="3" id="KW-1185">Reference proteome</keyword>
<feature type="signal peptide" evidence="1">
    <location>
        <begin position="1"/>
        <end position="19"/>
    </location>
</feature>
<dbReference type="GeneID" id="31361751"/>
<evidence type="ECO:0000313" key="3">
    <source>
        <dbReference type="Proteomes" id="UP000001396"/>
    </source>
</evidence>
<keyword evidence="1" id="KW-0732">Signal</keyword>
<feature type="chain" id="PRO_5003042354" evidence="1">
    <location>
        <begin position="20"/>
        <end position="269"/>
    </location>
</feature>
<dbReference type="Proteomes" id="UP000001396">
    <property type="component" value="Unassembled WGS sequence"/>
</dbReference>
<evidence type="ECO:0000256" key="1">
    <source>
        <dbReference type="SAM" id="SignalP"/>
    </source>
</evidence>
<dbReference type="InterPro" id="IPR040405">
    <property type="entry name" value="DDB_G0275255-like"/>
</dbReference>